<evidence type="ECO:0000256" key="6">
    <source>
        <dbReference type="SAM" id="Phobius"/>
    </source>
</evidence>
<gene>
    <name evidence="7" type="ORF">F3D66_30145</name>
</gene>
<dbReference type="EMBL" id="VWKB01000075">
    <property type="protein sequence ID" value="KAA4088594.1"/>
    <property type="molecule type" value="Genomic_DNA"/>
</dbReference>
<dbReference type="Pfam" id="PF01943">
    <property type="entry name" value="Polysacc_synt"/>
    <property type="match status" value="1"/>
</dbReference>
<feature type="transmembrane region" description="Helical" evidence="6">
    <location>
        <begin position="161"/>
        <end position="183"/>
    </location>
</feature>
<feature type="transmembrane region" description="Helical" evidence="6">
    <location>
        <begin position="127"/>
        <end position="149"/>
    </location>
</feature>
<feature type="transmembrane region" description="Helical" evidence="6">
    <location>
        <begin position="469"/>
        <end position="488"/>
    </location>
</feature>
<keyword evidence="4 6" id="KW-1133">Transmembrane helix</keyword>
<comment type="caution">
    <text evidence="7">The sequence shown here is derived from an EMBL/GenBank/DDBJ whole genome shotgun (WGS) entry which is preliminary data.</text>
</comment>
<proteinExistence type="predicted"/>
<dbReference type="GO" id="GO:0005886">
    <property type="term" value="C:plasma membrane"/>
    <property type="evidence" value="ECO:0007669"/>
    <property type="project" value="UniProtKB-SubCell"/>
</dbReference>
<keyword evidence="3 6" id="KW-0812">Transmembrane</keyword>
<dbReference type="AlphaFoldDB" id="A0A5M5EHF3"/>
<feature type="transmembrane region" description="Helical" evidence="6">
    <location>
        <begin position="406"/>
        <end position="425"/>
    </location>
</feature>
<dbReference type="PANTHER" id="PTHR30250">
    <property type="entry name" value="PST FAMILY PREDICTED COLANIC ACID TRANSPORTER"/>
    <property type="match status" value="1"/>
</dbReference>
<reference evidence="7 8" key="1">
    <citation type="journal article" date="2019" name="Nat. Med.">
        <title>A library of human gut bacterial isolates paired with longitudinal multiomics data enables mechanistic microbiome research.</title>
        <authorList>
            <person name="Poyet M."/>
            <person name="Groussin M."/>
            <person name="Gibbons S.M."/>
            <person name="Avila-Pacheco J."/>
            <person name="Jiang X."/>
            <person name="Kearney S.M."/>
            <person name="Perrotta A.R."/>
            <person name="Berdy B."/>
            <person name="Zhao S."/>
            <person name="Lieberman T.D."/>
            <person name="Swanson P.K."/>
            <person name="Smith M."/>
            <person name="Roesemann S."/>
            <person name="Alexander J.E."/>
            <person name="Rich S.A."/>
            <person name="Livny J."/>
            <person name="Vlamakis H."/>
            <person name="Clish C."/>
            <person name="Bullock K."/>
            <person name="Deik A."/>
            <person name="Scott J."/>
            <person name="Pierce K.A."/>
            <person name="Xavier R.J."/>
            <person name="Alm E.J."/>
        </authorList>
    </citation>
    <scope>NUCLEOTIDE SEQUENCE [LARGE SCALE GENOMIC DNA]</scope>
    <source>
        <strain evidence="7 8">BIOML-A134</strain>
    </source>
</reference>
<comment type="subcellular location">
    <subcellularLocation>
        <location evidence="1">Cell membrane</location>
        <topology evidence="1">Multi-pass membrane protein</topology>
    </subcellularLocation>
</comment>
<keyword evidence="5 6" id="KW-0472">Membrane</keyword>
<evidence type="ECO:0000256" key="1">
    <source>
        <dbReference type="ARBA" id="ARBA00004651"/>
    </source>
</evidence>
<evidence type="ECO:0000313" key="8">
    <source>
        <dbReference type="Proteomes" id="UP000473905"/>
    </source>
</evidence>
<keyword evidence="2" id="KW-1003">Cell membrane</keyword>
<feature type="transmembrane region" description="Helical" evidence="6">
    <location>
        <begin position="349"/>
        <end position="372"/>
    </location>
</feature>
<keyword evidence="8" id="KW-1185">Reference proteome</keyword>
<protein>
    <submittedName>
        <fullName evidence="7">Lipopolysaccharide biosynthesis protein</fullName>
    </submittedName>
</protein>
<feature type="transmembrane region" description="Helical" evidence="6">
    <location>
        <begin position="88"/>
        <end position="115"/>
    </location>
</feature>
<evidence type="ECO:0000256" key="3">
    <source>
        <dbReference type="ARBA" id="ARBA00022692"/>
    </source>
</evidence>
<feature type="transmembrane region" description="Helical" evidence="6">
    <location>
        <begin position="189"/>
        <end position="209"/>
    </location>
</feature>
<dbReference type="Proteomes" id="UP000473905">
    <property type="component" value="Unassembled WGS sequence"/>
</dbReference>
<sequence length="511" mass="58033">MSDNRENTKRIAKNTLLLYVRMLFTILVSLYTSRIVLRTLGIEDFGIYSVVGGVVAMFGVVSASLSSAVSRYLNIEMGSKNEEKIKRIFSSAVIIHIFLAVTILVLAEVVGPWFISNKMTIPVDRIYAANWAFHCSILAFVINLISIPYNACVIAHENMKVFAYVSILEVFLKLAIVYVLLLFSIDKMILYAILTLCVALVIRVVYQLYCQRHYSESRFYFIFDYSLIKEMFGFASWNMIGSTSVILSDQGVNVLLNIFCNPIVNAARGVAMQVNQAINSFAQNFMLALNPQITKSFGANNLESFKSFMIYGSRLSVALLTLLSLPILADTKFILHLWLGQVPDYSVNFVRLALLYTLSESMSGTFTTGLLATGKIMKLQLLVGGFRMMNFPLSYGALLLWKIPEITFIIAIAISQINLFIRLTLLRKYVEISRFVYYKDIVFRQILTVLIPLFIVYLLSSYMDESCVRLLMIVIISMCTCMICILYVTCNKYERILIFGKLYNILRKLGR</sequence>
<feature type="transmembrane region" description="Helical" evidence="6">
    <location>
        <begin position="16"/>
        <end position="33"/>
    </location>
</feature>
<evidence type="ECO:0000313" key="7">
    <source>
        <dbReference type="EMBL" id="KAA4088594.1"/>
    </source>
</evidence>
<feature type="transmembrane region" description="Helical" evidence="6">
    <location>
        <begin position="446"/>
        <end position="463"/>
    </location>
</feature>
<dbReference type="InterPro" id="IPR050833">
    <property type="entry name" value="Poly_Biosynth_Transport"/>
</dbReference>
<dbReference type="PANTHER" id="PTHR30250:SF26">
    <property type="entry name" value="PSMA PROTEIN"/>
    <property type="match status" value="1"/>
</dbReference>
<evidence type="ECO:0000256" key="2">
    <source>
        <dbReference type="ARBA" id="ARBA00022475"/>
    </source>
</evidence>
<name>A0A5M5EHF3_BACOV</name>
<organism evidence="7 8">
    <name type="scientific">Bacteroides ovatus</name>
    <dbReference type="NCBI Taxonomy" id="28116"/>
    <lineage>
        <taxon>Bacteria</taxon>
        <taxon>Pseudomonadati</taxon>
        <taxon>Bacteroidota</taxon>
        <taxon>Bacteroidia</taxon>
        <taxon>Bacteroidales</taxon>
        <taxon>Bacteroidaceae</taxon>
        <taxon>Bacteroides</taxon>
    </lineage>
</organism>
<feature type="transmembrane region" description="Helical" evidence="6">
    <location>
        <begin position="308"/>
        <end position="329"/>
    </location>
</feature>
<dbReference type="InterPro" id="IPR002797">
    <property type="entry name" value="Polysacc_synth"/>
</dbReference>
<accession>A0A5M5EHF3</accession>
<evidence type="ECO:0000256" key="5">
    <source>
        <dbReference type="ARBA" id="ARBA00023136"/>
    </source>
</evidence>
<feature type="transmembrane region" description="Helical" evidence="6">
    <location>
        <begin position="45"/>
        <end position="67"/>
    </location>
</feature>
<evidence type="ECO:0000256" key="4">
    <source>
        <dbReference type="ARBA" id="ARBA00022989"/>
    </source>
</evidence>